<comment type="caution">
    <text evidence="2">The sequence shown here is derived from an EMBL/GenBank/DDBJ whole genome shotgun (WGS) entry which is preliminary data.</text>
</comment>
<keyword evidence="3" id="KW-1185">Reference proteome</keyword>
<keyword evidence="1" id="KW-0732">Signal</keyword>
<proteinExistence type="predicted"/>
<name>A0A972GS78_9BACL</name>
<dbReference type="PANTHER" id="PTHR43649:SF30">
    <property type="entry name" value="ABC TRANSPORTER SUBSTRATE-BINDING PROTEIN"/>
    <property type="match status" value="1"/>
</dbReference>
<dbReference type="RefSeq" id="WP_171654097.1">
    <property type="nucleotide sequence ID" value="NZ_WHOD01000082.1"/>
</dbReference>
<dbReference type="InterPro" id="IPR050490">
    <property type="entry name" value="Bact_solute-bd_prot1"/>
</dbReference>
<organism evidence="2 3">
    <name type="scientific">Paenibacillus foliorum</name>
    <dbReference type="NCBI Taxonomy" id="2654974"/>
    <lineage>
        <taxon>Bacteria</taxon>
        <taxon>Bacillati</taxon>
        <taxon>Bacillota</taxon>
        <taxon>Bacilli</taxon>
        <taxon>Bacillales</taxon>
        <taxon>Paenibacillaceae</taxon>
        <taxon>Paenibacillus</taxon>
    </lineage>
</organism>
<sequence length="446" mass="49612">MRKKGLVVSMCLALTATAILQGCTNKQESTASQASGGKQEQVTINFYHWYNEETGNWKKVIKAFEDKNPGIKVKSTPLVDNVSAPEYLKKLDLMTASGESMDVVMFHDAGEFAKRVKIGMMEPLDAYLSKDGVDVSKEYLVDPKIDGKYYGLPAKYIIAMVMLNKRYLDEAGLPVPKDWTWKEFADYSKALTKGEGATKRYGTFLRDQFLHNSLIVSGLPQDSYIVKDDGTSNLSSPLFKQSLELRNQLENVDKSAVPLHDTISQKLDYRQQFFTGKASMLIAGSWMISEWGNFTPDFEIAWAPYPKNSASESTSYGRTSGDTIGIAKSSKNKEAAYKFVRWFSTEGIQEQGLSLPGWKKADQSKAVDMLVAGTKKPSAVDKKTLMDVLNKTTGSKMVIPPSYGPEAEKAYVDESQLYLLGQQSLDTTLSKAQEKVQKIISSNNKK</sequence>
<accession>A0A972GS78</accession>
<evidence type="ECO:0000313" key="2">
    <source>
        <dbReference type="EMBL" id="NOU95884.1"/>
    </source>
</evidence>
<protein>
    <submittedName>
        <fullName evidence="2">Extracellular solute-binding protein</fullName>
    </submittedName>
</protein>
<dbReference type="Proteomes" id="UP000641588">
    <property type="component" value="Unassembled WGS sequence"/>
</dbReference>
<dbReference type="Gene3D" id="3.40.190.10">
    <property type="entry name" value="Periplasmic binding protein-like II"/>
    <property type="match status" value="1"/>
</dbReference>
<feature type="chain" id="PRO_5039270921" evidence="1">
    <location>
        <begin position="21"/>
        <end position="446"/>
    </location>
</feature>
<dbReference type="InterPro" id="IPR006059">
    <property type="entry name" value="SBP"/>
</dbReference>
<feature type="signal peptide" evidence="1">
    <location>
        <begin position="1"/>
        <end position="20"/>
    </location>
</feature>
<gene>
    <name evidence="2" type="ORF">GC093_22045</name>
</gene>
<dbReference type="Pfam" id="PF01547">
    <property type="entry name" value="SBP_bac_1"/>
    <property type="match status" value="1"/>
</dbReference>
<evidence type="ECO:0000256" key="1">
    <source>
        <dbReference type="SAM" id="SignalP"/>
    </source>
</evidence>
<dbReference type="CDD" id="cd13585">
    <property type="entry name" value="PBP2_TMBP_like"/>
    <property type="match status" value="1"/>
</dbReference>
<dbReference type="PROSITE" id="PS51257">
    <property type="entry name" value="PROKAR_LIPOPROTEIN"/>
    <property type="match status" value="1"/>
</dbReference>
<dbReference type="PANTHER" id="PTHR43649">
    <property type="entry name" value="ARABINOSE-BINDING PROTEIN-RELATED"/>
    <property type="match status" value="1"/>
</dbReference>
<dbReference type="SUPFAM" id="SSF53850">
    <property type="entry name" value="Periplasmic binding protein-like II"/>
    <property type="match status" value="1"/>
</dbReference>
<reference evidence="2" key="1">
    <citation type="submission" date="2019-10" db="EMBL/GenBank/DDBJ databases">
        <title>Description of Paenibacillus glebae sp. nov.</title>
        <authorList>
            <person name="Carlier A."/>
            <person name="Qi S."/>
        </authorList>
    </citation>
    <scope>NUCLEOTIDE SEQUENCE</scope>
    <source>
        <strain evidence="2">LMG 31456</strain>
    </source>
</reference>
<dbReference type="AlphaFoldDB" id="A0A972GS78"/>
<dbReference type="EMBL" id="WHOD01000082">
    <property type="protein sequence ID" value="NOU95884.1"/>
    <property type="molecule type" value="Genomic_DNA"/>
</dbReference>
<evidence type="ECO:0000313" key="3">
    <source>
        <dbReference type="Proteomes" id="UP000641588"/>
    </source>
</evidence>